<evidence type="ECO:0000256" key="1">
    <source>
        <dbReference type="ARBA" id="ARBA00004651"/>
    </source>
</evidence>
<evidence type="ECO:0000256" key="2">
    <source>
        <dbReference type="ARBA" id="ARBA00022448"/>
    </source>
</evidence>
<evidence type="ECO:0000256" key="7">
    <source>
        <dbReference type="SAM" id="Phobius"/>
    </source>
</evidence>
<protein>
    <submittedName>
        <fullName evidence="9">Nucleoside transporter</fullName>
    </submittedName>
</protein>
<dbReference type="OrthoDB" id="9783013at2"/>
<keyword evidence="3" id="KW-1003">Cell membrane</keyword>
<gene>
    <name evidence="9" type="ORF">SAMN04488541_100357</name>
</gene>
<feature type="transmembrane region" description="Helical" evidence="7">
    <location>
        <begin position="208"/>
        <end position="226"/>
    </location>
</feature>
<feature type="transmembrane region" description="Helical" evidence="7">
    <location>
        <begin position="332"/>
        <end position="353"/>
    </location>
</feature>
<dbReference type="GO" id="GO:0015213">
    <property type="term" value="F:uridine transmembrane transporter activity"/>
    <property type="evidence" value="ECO:0007669"/>
    <property type="project" value="TreeGrafter"/>
</dbReference>
<keyword evidence="4 7" id="KW-0812">Transmembrane</keyword>
<keyword evidence="10" id="KW-1185">Reference proteome</keyword>
<dbReference type="GO" id="GO:0005886">
    <property type="term" value="C:plasma membrane"/>
    <property type="evidence" value="ECO:0007669"/>
    <property type="project" value="UniProtKB-SubCell"/>
</dbReference>
<dbReference type="PANTHER" id="PTHR23522:SF4">
    <property type="entry name" value="NUCLEOSIDE PERMEASE NUPG-RELATED"/>
    <property type="match status" value="1"/>
</dbReference>
<dbReference type="PANTHER" id="PTHR23522">
    <property type="entry name" value="BLL5896 PROTEIN"/>
    <property type="match status" value="1"/>
</dbReference>
<comment type="subcellular location">
    <subcellularLocation>
        <location evidence="1">Cell membrane</location>
        <topology evidence="1">Multi-pass membrane protein</topology>
    </subcellularLocation>
</comment>
<name>A0A1I2BLS0_9BACT</name>
<feature type="transmembrane region" description="Helical" evidence="7">
    <location>
        <begin position="43"/>
        <end position="64"/>
    </location>
</feature>
<dbReference type="RefSeq" id="WP_091539353.1">
    <property type="nucleotide sequence ID" value="NZ_FONY01000003.1"/>
</dbReference>
<dbReference type="Proteomes" id="UP000199513">
    <property type="component" value="Unassembled WGS sequence"/>
</dbReference>
<evidence type="ECO:0000259" key="8">
    <source>
        <dbReference type="PROSITE" id="PS50850"/>
    </source>
</evidence>
<sequence length="404" mass="44954">MNLKIRSQLSFMMFVEYFVWGSWYVTMGTYLTQTLKFDGLQVGSAYGALSISAIISPFFVGMVADRFFAAERVLGILHIIGGILMYLISTVSSFESFYPLIFAYTLCYMPTLALTNAVCFHQMKDPSQEFPNVRVFGTVGWIVAGLVLGFLKVEASVTQMLITSGMSFFMGIYAFTLPHTPPKKKGEKVTVSDVLGLEALALMKQTSFAVVVIASILICIPLSFYYNFTNLFLNEVGMENAAGKMTMGQASEFFFMLVMPFFFIRLGVKKMIMFGMAAWTLRYLLFAFGNIDTGIWMFYLGIILHGICYDFFFVTGQIYVDNKAPAHLKSAAQGMITLATYGIGMLIGSYVSGEIVKQNTVADAAIPHLWQQIWIVPAILALGVLILFTFVFREEKSEVTAPAS</sequence>
<keyword evidence="6 7" id="KW-0472">Membrane</keyword>
<evidence type="ECO:0000256" key="3">
    <source>
        <dbReference type="ARBA" id="ARBA00022475"/>
    </source>
</evidence>
<evidence type="ECO:0000256" key="5">
    <source>
        <dbReference type="ARBA" id="ARBA00022989"/>
    </source>
</evidence>
<proteinExistence type="predicted"/>
<dbReference type="CDD" id="cd06177">
    <property type="entry name" value="MFS_NHS"/>
    <property type="match status" value="1"/>
</dbReference>
<evidence type="ECO:0000256" key="4">
    <source>
        <dbReference type="ARBA" id="ARBA00022692"/>
    </source>
</evidence>
<dbReference type="Gene3D" id="1.20.1250.20">
    <property type="entry name" value="MFS general substrate transporter like domains"/>
    <property type="match status" value="2"/>
</dbReference>
<keyword evidence="5 7" id="KW-1133">Transmembrane helix</keyword>
<reference evidence="10" key="1">
    <citation type="submission" date="2016-10" db="EMBL/GenBank/DDBJ databases">
        <authorList>
            <person name="Varghese N."/>
            <person name="Submissions S."/>
        </authorList>
    </citation>
    <scope>NUCLEOTIDE SEQUENCE [LARGE SCALE GENOMIC DNA]</scope>
    <source>
        <strain>GEY</strain>
        <strain evidence="10">DSM 9560</strain>
    </source>
</reference>
<dbReference type="STRING" id="1003.SAMN04488541_100357"/>
<dbReference type="AlphaFoldDB" id="A0A1I2BLS0"/>
<feature type="transmembrane region" description="Helical" evidence="7">
    <location>
        <begin position="132"/>
        <end position="151"/>
    </location>
</feature>
<evidence type="ECO:0000313" key="9">
    <source>
        <dbReference type="EMBL" id="SFE56758.1"/>
    </source>
</evidence>
<dbReference type="Pfam" id="PF03825">
    <property type="entry name" value="Nuc_H_symport"/>
    <property type="match status" value="1"/>
</dbReference>
<keyword evidence="2" id="KW-0813">Transport</keyword>
<feature type="transmembrane region" description="Helical" evidence="7">
    <location>
        <begin position="12"/>
        <end position="31"/>
    </location>
</feature>
<organism evidence="9 10">
    <name type="scientific">Thermoflexibacter ruber</name>
    <dbReference type="NCBI Taxonomy" id="1003"/>
    <lineage>
        <taxon>Bacteria</taxon>
        <taxon>Pseudomonadati</taxon>
        <taxon>Bacteroidota</taxon>
        <taxon>Cytophagia</taxon>
        <taxon>Cytophagales</taxon>
        <taxon>Thermoflexibacteraceae</taxon>
        <taxon>Thermoflexibacter</taxon>
    </lineage>
</organism>
<feature type="transmembrane region" description="Helical" evidence="7">
    <location>
        <begin position="100"/>
        <end position="120"/>
    </location>
</feature>
<dbReference type="InterPro" id="IPR020846">
    <property type="entry name" value="MFS_dom"/>
</dbReference>
<dbReference type="InterPro" id="IPR036259">
    <property type="entry name" value="MFS_trans_sf"/>
</dbReference>
<evidence type="ECO:0000256" key="6">
    <source>
        <dbReference type="ARBA" id="ARBA00023136"/>
    </source>
</evidence>
<feature type="domain" description="Major facilitator superfamily (MFS) profile" evidence="8">
    <location>
        <begin position="193"/>
        <end position="404"/>
    </location>
</feature>
<accession>A0A1I2BLS0</accession>
<evidence type="ECO:0000313" key="10">
    <source>
        <dbReference type="Proteomes" id="UP000199513"/>
    </source>
</evidence>
<dbReference type="PROSITE" id="PS50850">
    <property type="entry name" value="MFS"/>
    <property type="match status" value="1"/>
</dbReference>
<feature type="transmembrane region" description="Helical" evidence="7">
    <location>
        <begin position="246"/>
        <end position="264"/>
    </location>
</feature>
<feature type="transmembrane region" description="Helical" evidence="7">
    <location>
        <begin position="76"/>
        <end position="94"/>
    </location>
</feature>
<feature type="transmembrane region" description="Helical" evidence="7">
    <location>
        <begin position="157"/>
        <end position="175"/>
    </location>
</feature>
<dbReference type="SUPFAM" id="SSF103473">
    <property type="entry name" value="MFS general substrate transporter"/>
    <property type="match status" value="1"/>
</dbReference>
<dbReference type="EMBL" id="FONY01000003">
    <property type="protein sequence ID" value="SFE56758.1"/>
    <property type="molecule type" value="Genomic_DNA"/>
</dbReference>
<dbReference type="InterPro" id="IPR004740">
    <property type="entry name" value="Nuc_H_symport"/>
</dbReference>
<feature type="transmembrane region" description="Helical" evidence="7">
    <location>
        <begin position="373"/>
        <end position="392"/>
    </location>
</feature>
<dbReference type="GO" id="GO:0015212">
    <property type="term" value="F:cytidine transmembrane transporter activity"/>
    <property type="evidence" value="ECO:0007669"/>
    <property type="project" value="TreeGrafter"/>
</dbReference>